<dbReference type="Proteomes" id="UP000996601">
    <property type="component" value="Unassembled WGS sequence"/>
</dbReference>
<dbReference type="Gene3D" id="3.30.1540.10">
    <property type="entry name" value="formyl-coa transferase, domain 3"/>
    <property type="match status" value="2"/>
</dbReference>
<dbReference type="PANTHER" id="PTHR48228">
    <property type="entry name" value="SUCCINYL-COA--D-CITRAMALATE COA-TRANSFERASE"/>
    <property type="match status" value="1"/>
</dbReference>
<evidence type="ECO:0000313" key="2">
    <source>
        <dbReference type="EMBL" id="MCQ4628977.1"/>
    </source>
</evidence>
<dbReference type="SUPFAM" id="SSF89796">
    <property type="entry name" value="CoA-transferase family III (CaiB/BaiF)"/>
    <property type="match status" value="2"/>
</dbReference>
<dbReference type="RefSeq" id="WP_256115067.1">
    <property type="nucleotide sequence ID" value="NZ_WHSB02000001.1"/>
</dbReference>
<name>A0ABT1R1D0_9HYPH</name>
<reference evidence="2" key="1">
    <citation type="submission" date="2021-07" db="EMBL/GenBank/DDBJ databases">
        <title>Shinella sp. nov., a novel member of the genus Shinella from water.</title>
        <authorList>
            <person name="Deng Y."/>
        </authorList>
    </citation>
    <scope>NUCLEOTIDE SEQUENCE</scope>
    <source>
        <strain evidence="2">CPCC 100929</strain>
    </source>
</reference>
<sequence>MSNADLSRPLAGIRVVERASGPAAAYAGRLMATLGAEVTAVEPAGGSSLRRAEPFLSGTKVSALFAYLSAGKKFSSADPQADRAAFEALLDSADILIEDVPLRDKAALGLAPDAVEGRHPNLVHVSVLPFGATGPKAGWKGEEINLIHASGEGNLLPNGLSLDMFPERPPLKIHGNFMQFQGGVGAMLGGLAALWARPTAGGQFVDISVQECGVVVGLFAIQQLGDGFKERRQSRSFRYGGVMPCKDGFVELLTIEDKQWRSFVTLMGDPEWAKEEGLQDPLARGRRGEEINRHLRAWTATQTCDDLVTRGQAFGVPLAKYATPAEVLDGAQENARKIFAPVTIEGVGERRVFVAPYRFGPEPLALGGSPTSAAVPAQPKAPVSSIPASGRPLAGVRILDFTIHAAGPFGTHMLGQLGAECIKVETSKRLDMFRRPHPVYGRMEPSTFAHVVADKKSIRINVKKPEGVALVKRITAKSDIVAESFRAGVMDRLGISFAELAKVKQDIIMLSSCACGQTGPDAHFAGYAPLFAAWGGLGTLSGYEDGPPLEIRHVMDHSVGLNAASVALAALNFRRRTGQGAHVDLAAREIASALIGEALLQTDHGDEPQRMGNHHLGMAPHGAYPAKGEDCWVSIAVANDDEWRVLAGLIGGAAADPCLATVSGRLGSRSRLDGLVGAWTRNHDAEEIAVLLQQNGIAAHASWTPEMVVADPHMRERAAIRDIVVGGVVRPAVSVPVRLSKTSGRGIEKGAPAALGGDEDYVYGELLGMSRAERSALEEAEAII</sequence>
<dbReference type="InterPro" id="IPR023606">
    <property type="entry name" value="CoA-Trfase_III_dom_1_sf"/>
</dbReference>
<proteinExistence type="predicted"/>
<dbReference type="PANTHER" id="PTHR48228:SF6">
    <property type="entry name" value="L-CARNITINE COA-TRANSFERASE"/>
    <property type="match status" value="1"/>
</dbReference>
<evidence type="ECO:0000313" key="3">
    <source>
        <dbReference type="Proteomes" id="UP000996601"/>
    </source>
</evidence>
<dbReference type="Gene3D" id="3.40.50.10540">
    <property type="entry name" value="Crotonobetainyl-coa:carnitine coa-transferase, domain 1"/>
    <property type="match status" value="2"/>
</dbReference>
<dbReference type="InterPro" id="IPR003673">
    <property type="entry name" value="CoA-Trfase_fam_III"/>
</dbReference>
<comment type="caution">
    <text evidence="2">The sequence shown here is derived from an EMBL/GenBank/DDBJ whole genome shotgun (WGS) entry which is preliminary data.</text>
</comment>
<dbReference type="GO" id="GO:0016740">
    <property type="term" value="F:transferase activity"/>
    <property type="evidence" value="ECO:0007669"/>
    <property type="project" value="UniProtKB-KW"/>
</dbReference>
<gene>
    <name evidence="2" type="ORF">GB927_002940</name>
</gene>
<evidence type="ECO:0000256" key="1">
    <source>
        <dbReference type="ARBA" id="ARBA00022679"/>
    </source>
</evidence>
<keyword evidence="3" id="KW-1185">Reference proteome</keyword>
<organism evidence="2 3">
    <name type="scientific">Shinella lacus</name>
    <dbReference type="NCBI Taxonomy" id="2654216"/>
    <lineage>
        <taxon>Bacteria</taxon>
        <taxon>Pseudomonadati</taxon>
        <taxon>Pseudomonadota</taxon>
        <taxon>Alphaproteobacteria</taxon>
        <taxon>Hyphomicrobiales</taxon>
        <taxon>Rhizobiaceae</taxon>
        <taxon>Shinella</taxon>
    </lineage>
</organism>
<dbReference type="InterPro" id="IPR044855">
    <property type="entry name" value="CoA-Trfase_III_dom3_sf"/>
</dbReference>
<keyword evidence="1 2" id="KW-0808">Transferase</keyword>
<accession>A0ABT1R1D0</accession>
<dbReference type="InterPro" id="IPR050509">
    <property type="entry name" value="CoA-transferase_III"/>
</dbReference>
<protein>
    <submittedName>
        <fullName evidence="2">CoA transferase</fullName>
    </submittedName>
</protein>
<dbReference type="Pfam" id="PF02515">
    <property type="entry name" value="CoA_transf_3"/>
    <property type="match status" value="2"/>
</dbReference>
<dbReference type="EMBL" id="WHSB02000001">
    <property type="protein sequence ID" value="MCQ4628977.1"/>
    <property type="molecule type" value="Genomic_DNA"/>
</dbReference>